<protein>
    <recommendedName>
        <fullName evidence="1">Heterokaryon incompatibility domain-containing protein</fullName>
    </recommendedName>
</protein>
<evidence type="ECO:0000313" key="3">
    <source>
        <dbReference type="Proteomes" id="UP001323617"/>
    </source>
</evidence>
<organism evidence="2 3">
    <name type="scientific">Podospora pseudoanserina</name>
    <dbReference type="NCBI Taxonomy" id="2609844"/>
    <lineage>
        <taxon>Eukaryota</taxon>
        <taxon>Fungi</taxon>
        <taxon>Dikarya</taxon>
        <taxon>Ascomycota</taxon>
        <taxon>Pezizomycotina</taxon>
        <taxon>Sordariomycetes</taxon>
        <taxon>Sordariomycetidae</taxon>
        <taxon>Sordariales</taxon>
        <taxon>Podosporaceae</taxon>
        <taxon>Podospora</taxon>
    </lineage>
</organism>
<reference evidence="2 3" key="1">
    <citation type="journal article" date="2023" name="bioRxiv">
        <title>High-quality genome assemblies of four members of thePodospora anserinaspecies complex.</title>
        <authorList>
            <person name="Ament-Velasquez S.L."/>
            <person name="Vogan A.A."/>
            <person name="Wallerman O."/>
            <person name="Hartmann F."/>
            <person name="Gautier V."/>
            <person name="Silar P."/>
            <person name="Giraud T."/>
            <person name="Johannesson H."/>
        </authorList>
    </citation>
    <scope>NUCLEOTIDE SEQUENCE [LARGE SCALE GENOMIC DNA]</scope>
    <source>
        <strain evidence="2 3">CBS 124.78</strain>
    </source>
</reference>
<evidence type="ECO:0000313" key="2">
    <source>
        <dbReference type="EMBL" id="KAK4676890.1"/>
    </source>
</evidence>
<gene>
    <name evidence="2" type="ORF">QC764_403490</name>
</gene>
<dbReference type="InterPro" id="IPR010730">
    <property type="entry name" value="HET"/>
</dbReference>
<keyword evidence="3" id="KW-1185">Reference proteome</keyword>
<name>A0ABR0I9L1_9PEZI</name>
<sequence>MSRIRHQGLMETANPAGSAALRYITLSRCWGKPGLDAPPLRTTKETISLARVLGCYFLWIDSLCIIQDGMDDWLTQSAERVDIYANGYFNIAAAAVTNSLESLFSERHQFVWQQTDCECAGPIDRNRGPPLGKARQLRAFECCGLSKGKIRCIAAWGGLK</sequence>
<dbReference type="PANTHER" id="PTHR33112:SF16">
    <property type="entry name" value="HETEROKARYON INCOMPATIBILITY DOMAIN-CONTAINING PROTEIN"/>
    <property type="match status" value="1"/>
</dbReference>
<dbReference type="EMBL" id="JAFFHC010000004">
    <property type="protein sequence ID" value="KAK4676890.1"/>
    <property type="molecule type" value="Genomic_DNA"/>
</dbReference>
<dbReference type="GeneID" id="87967500"/>
<feature type="domain" description="Heterokaryon incompatibility" evidence="1">
    <location>
        <begin position="23"/>
        <end position="107"/>
    </location>
</feature>
<comment type="caution">
    <text evidence="2">The sequence shown here is derived from an EMBL/GenBank/DDBJ whole genome shotgun (WGS) entry which is preliminary data.</text>
</comment>
<proteinExistence type="predicted"/>
<evidence type="ECO:0000259" key="1">
    <source>
        <dbReference type="Pfam" id="PF06985"/>
    </source>
</evidence>
<dbReference type="PANTHER" id="PTHR33112">
    <property type="entry name" value="DOMAIN PROTEIN, PUTATIVE-RELATED"/>
    <property type="match status" value="1"/>
</dbReference>
<accession>A0ABR0I9L1</accession>
<dbReference type="Pfam" id="PF06985">
    <property type="entry name" value="HET"/>
    <property type="match status" value="1"/>
</dbReference>
<dbReference type="Proteomes" id="UP001323617">
    <property type="component" value="Unassembled WGS sequence"/>
</dbReference>
<dbReference type="RefSeq" id="XP_062800360.1">
    <property type="nucleotide sequence ID" value="XM_062946635.1"/>
</dbReference>